<protein>
    <recommendedName>
        <fullName evidence="4">Pentapeptide repeat family protein</fullName>
    </recommendedName>
</protein>
<dbReference type="HOGENOM" id="CLU_840952_0_0_2"/>
<dbReference type="OrthoDB" id="142318at2157"/>
<keyword evidence="1" id="KW-0812">Transmembrane</keyword>
<dbReference type="PANTHER" id="PTHR14136">
    <property type="entry name" value="BTB_POZ DOMAIN-CONTAINING PROTEIN KCTD9"/>
    <property type="match status" value="1"/>
</dbReference>
<organism evidence="2 3">
    <name type="scientific">Methanococcoides methylutens MM1</name>
    <dbReference type="NCBI Taxonomy" id="1434104"/>
    <lineage>
        <taxon>Archaea</taxon>
        <taxon>Methanobacteriati</taxon>
        <taxon>Methanobacteriota</taxon>
        <taxon>Stenosarchaea group</taxon>
        <taxon>Methanomicrobia</taxon>
        <taxon>Methanosarcinales</taxon>
        <taxon>Methanosarcinaceae</taxon>
        <taxon>Methanococcoides</taxon>
    </lineage>
</organism>
<dbReference type="InterPro" id="IPR051082">
    <property type="entry name" value="Pentapeptide-BTB/POZ_domain"/>
</dbReference>
<dbReference type="SUPFAM" id="SSF141571">
    <property type="entry name" value="Pentapeptide repeat-like"/>
    <property type="match status" value="1"/>
</dbReference>
<evidence type="ECO:0000256" key="1">
    <source>
        <dbReference type="SAM" id="Phobius"/>
    </source>
</evidence>
<dbReference type="RefSeq" id="WP_048205497.1">
    <property type="nucleotide sequence ID" value="NZ_CP009518.1"/>
</dbReference>
<dbReference type="Pfam" id="PF13599">
    <property type="entry name" value="Pentapeptide_4"/>
    <property type="match status" value="1"/>
</dbReference>
<feature type="transmembrane region" description="Helical" evidence="1">
    <location>
        <begin position="303"/>
        <end position="324"/>
    </location>
</feature>
<dbReference type="KEGG" id="mmet:MCMEM_1350"/>
<dbReference type="PANTHER" id="PTHR14136:SF25">
    <property type="entry name" value="BTB_POZ DOMAIN-CONTAINING PROTEIN"/>
    <property type="match status" value="1"/>
</dbReference>
<name>A0A0E3SSC4_METMT</name>
<evidence type="ECO:0000313" key="3">
    <source>
        <dbReference type="Proteomes" id="UP000033048"/>
    </source>
</evidence>
<feature type="transmembrane region" description="Helical" evidence="1">
    <location>
        <begin position="247"/>
        <end position="266"/>
    </location>
</feature>
<sequence>MFSKKDQKSKVIKNVIFKKANLNEIIFDNAILINCNFDKANLNHTSFLNCKLINCRFREAIISWCNFKYSKISGTTFESSNIEYCDFYRALFSGVNIFINCSISNTGLPDIRDGATIGKSNLKNHKILQQNEELYRTFLEEWYRRRPEGTEWDWEASLNKRFSDAKVIFELLSGFWLSKGHIGDSNWAYLQAKKMEREQLKNELKLKGKNAPSFYHKIKNIYSLFSNYSIDFICGYGESLYKTMGTFISITILFAIFYYILLTYIYSIELPDTYLYNPIMISLKNMVAMSTEEVTNMFLGFDIIMIIQRIFGILLIAIFGFILGNKVRHQ</sequence>
<dbReference type="EMBL" id="CP009518">
    <property type="protein sequence ID" value="AKB85403.1"/>
    <property type="molecule type" value="Genomic_DNA"/>
</dbReference>
<dbReference type="GeneID" id="24893895"/>
<gene>
    <name evidence="2" type="ORF">MCMEM_1350</name>
</gene>
<dbReference type="Gene3D" id="2.160.20.80">
    <property type="entry name" value="E3 ubiquitin-protein ligase SopA"/>
    <property type="match status" value="1"/>
</dbReference>
<dbReference type="AlphaFoldDB" id="A0A0E3SSC4"/>
<dbReference type="InterPro" id="IPR001646">
    <property type="entry name" value="5peptide_repeat"/>
</dbReference>
<keyword evidence="1" id="KW-0472">Membrane</keyword>
<reference evidence="2 3" key="1">
    <citation type="submission" date="2014-07" db="EMBL/GenBank/DDBJ databases">
        <title>Methanogenic archaea and the global carbon cycle.</title>
        <authorList>
            <person name="Henriksen J.R."/>
            <person name="Luke J."/>
            <person name="Reinhart S."/>
            <person name="Benedict M.N."/>
            <person name="Youngblut N.D."/>
            <person name="Metcalf M.E."/>
            <person name="Whitaker R.J."/>
            <person name="Metcalf W.W."/>
        </authorList>
    </citation>
    <scope>NUCLEOTIDE SEQUENCE [LARGE SCALE GENOMIC DNA]</scope>
    <source>
        <strain evidence="2 3">MM1</strain>
    </source>
</reference>
<proteinExistence type="predicted"/>
<keyword evidence="1" id="KW-1133">Transmembrane helix</keyword>
<dbReference type="Proteomes" id="UP000033048">
    <property type="component" value="Chromosome"/>
</dbReference>
<evidence type="ECO:0008006" key="4">
    <source>
        <dbReference type="Google" id="ProtNLM"/>
    </source>
</evidence>
<accession>A0A0E3SSC4</accession>
<evidence type="ECO:0000313" key="2">
    <source>
        <dbReference type="EMBL" id="AKB85403.1"/>
    </source>
</evidence>
<keyword evidence="3" id="KW-1185">Reference proteome</keyword>